<accession>A0A5P6PEH9</accession>
<proteinExistence type="predicted"/>
<dbReference type="AlphaFoldDB" id="A0A5P6PEH9"/>
<gene>
    <name evidence="2" type="ORF">F8237_32740</name>
</gene>
<dbReference type="Gene3D" id="2.60.120.1290">
    <property type="match status" value="1"/>
</dbReference>
<evidence type="ECO:0000313" key="3">
    <source>
        <dbReference type="Proteomes" id="UP000325641"/>
    </source>
</evidence>
<dbReference type="RefSeq" id="WP_151650200.1">
    <property type="nucleotide sequence ID" value="NZ_CP044543.1"/>
</dbReference>
<dbReference type="GO" id="GO:0004252">
    <property type="term" value="F:serine-type endopeptidase activity"/>
    <property type="evidence" value="ECO:0007669"/>
    <property type="project" value="InterPro"/>
</dbReference>
<feature type="region of interest" description="Disordered" evidence="1">
    <location>
        <begin position="648"/>
        <end position="671"/>
    </location>
</feature>
<dbReference type="InterPro" id="IPR036852">
    <property type="entry name" value="Peptidase_S8/S53_dom_sf"/>
</dbReference>
<reference evidence="3" key="1">
    <citation type="submission" date="2019-10" db="EMBL/GenBank/DDBJ databases">
        <title>Complete Genome Sequence of Bradyrhizobium betae type strain PL7HG1T.</title>
        <authorList>
            <person name="Bromfield E.S.P."/>
            <person name="Cloutier S."/>
        </authorList>
    </citation>
    <scope>NUCLEOTIDE SEQUENCE [LARGE SCALE GENOMIC DNA]</scope>
    <source>
        <strain evidence="3">PL7HG1</strain>
    </source>
</reference>
<evidence type="ECO:0000313" key="2">
    <source>
        <dbReference type="EMBL" id="QFI76752.1"/>
    </source>
</evidence>
<dbReference type="EMBL" id="CP044543">
    <property type="protein sequence ID" value="QFI76752.1"/>
    <property type="molecule type" value="Genomic_DNA"/>
</dbReference>
<evidence type="ECO:0000256" key="1">
    <source>
        <dbReference type="SAM" id="MobiDB-lite"/>
    </source>
</evidence>
<protein>
    <recommendedName>
        <fullName evidence="4">Peptidase S8/S53 domain-containing protein</fullName>
    </recommendedName>
</protein>
<dbReference type="Proteomes" id="UP000325641">
    <property type="component" value="Chromosome"/>
</dbReference>
<sequence length="671" mass="72183">MRIELLADADGGYVAHLEQLAAVVEAGREPDEPADALTVRMSADELAMLTTLIDRIRTNHAPPPTDPRDVRFFIYRPEGIANSPRANGLFKTVYVGPPIPGLRFETGIAEPTDLGKPWTDLTRQVAIGIIDDGIAFANHRFRRKGGNSRIRAIWLQDVERPTKDFGVATGQRLRGDDLDKLFAAHASEADIYRAFGLIGFGDGQRKPLAQRVSHGTHILDLAGGYDPATEDVADKRPLFAVQLPSAASGDTTGVTMASYVLQGARQIMLWADKISTSLPLVINFSYGIAAGPKDGTHEIEQALSEMIDRRNQLGGPTYLVLPAGNNYRERTTARMDLTSGATHHLDWVMLPDDGTPNYIEIWLDGDAIAQQMPRIGVSLTPPGEMPRMIDAFEDGDVQVLEDDRKPIAAIYGHLAVVPGQPDRVRFHLSVNPTSARWSERPAAPAGRWRIAIANGSDAPLTAHLYIQRDDTPLGYVQHGRQSYFDHDAGYERAARDGSYTGPSSGCPMTREDTLSALATGAGALVVAAVDAAGEPAEYSASGPTRGRAEPDCAGIADQGPAHWGVLAAGTWSGSVVAMRGTSVAAPQLVRRLADYLESRQPGPVLELRAVTDGPVANSAVPPPGAAVLEPIKQDAVAASPRDKARIGSFILRPSGHPRLPPRTYPRSPDSR</sequence>
<evidence type="ECO:0008006" key="4">
    <source>
        <dbReference type="Google" id="ProtNLM"/>
    </source>
</evidence>
<dbReference type="GO" id="GO:0006508">
    <property type="term" value="P:proteolysis"/>
    <property type="evidence" value="ECO:0007669"/>
    <property type="project" value="InterPro"/>
</dbReference>
<name>A0A5P6PEH9_9BRAD</name>
<dbReference type="OrthoDB" id="8010691at2"/>
<organism evidence="2 3">
    <name type="scientific">Bradyrhizobium betae</name>
    <dbReference type="NCBI Taxonomy" id="244734"/>
    <lineage>
        <taxon>Bacteria</taxon>
        <taxon>Pseudomonadati</taxon>
        <taxon>Pseudomonadota</taxon>
        <taxon>Alphaproteobacteria</taxon>
        <taxon>Hyphomicrobiales</taxon>
        <taxon>Nitrobacteraceae</taxon>
        <taxon>Bradyrhizobium</taxon>
    </lineage>
</organism>
<dbReference type="KEGG" id="bbet:F8237_32740"/>
<dbReference type="SUPFAM" id="SSF52743">
    <property type="entry name" value="Subtilisin-like"/>
    <property type="match status" value="1"/>
</dbReference>
<dbReference type="Gene3D" id="3.40.50.200">
    <property type="entry name" value="Peptidase S8/S53 domain"/>
    <property type="match status" value="1"/>
</dbReference>